<keyword evidence="3" id="KW-0812">Transmembrane</keyword>
<keyword evidence="6" id="KW-1185">Reference proteome</keyword>
<dbReference type="CDD" id="cd01949">
    <property type="entry name" value="GGDEF"/>
    <property type="match status" value="1"/>
</dbReference>
<dbReference type="InterPro" id="IPR043128">
    <property type="entry name" value="Rev_trsase/Diguanyl_cyclase"/>
</dbReference>
<dbReference type="RefSeq" id="WP_238307914.1">
    <property type="nucleotide sequence ID" value="NZ_BPRE01000005.1"/>
</dbReference>
<evidence type="ECO:0000259" key="4">
    <source>
        <dbReference type="PROSITE" id="PS50887"/>
    </source>
</evidence>
<dbReference type="PANTHER" id="PTHR45138">
    <property type="entry name" value="REGULATORY COMPONENTS OF SENSORY TRANSDUCTION SYSTEM"/>
    <property type="match status" value="1"/>
</dbReference>
<keyword evidence="3" id="KW-1133">Transmembrane helix</keyword>
<sequence length="287" mass="29935">MLVPEGYKRSGVWFDHWSARTTWIVLAASTGALIGIDRAFPLVGMGPAYIPLIALAGWRLGLAPACLVALGAAFLNIFPNHVAEAVPLAVALARGILRLSTYAFIVALTVSLRRSYERERAAAQRDDLTGALARAAFDERAAAMTSLTAQGRNALAVVVIDVDGFNGINDRHGHAAGDDTLRALATSAAAALSKNDCLGRLGGDEFAAILCAATVSEAHHRVEALHRALSEGLARAEVAVTVSMGACILGSGALADVAAVMRDADRSMYNAKASGPGAYRIGYPATR</sequence>
<dbReference type="InterPro" id="IPR050469">
    <property type="entry name" value="Diguanylate_Cyclase"/>
</dbReference>
<comment type="catalytic activity">
    <reaction evidence="2">
        <text>2 GTP = 3',3'-c-di-GMP + 2 diphosphate</text>
        <dbReference type="Rhea" id="RHEA:24898"/>
        <dbReference type="ChEBI" id="CHEBI:33019"/>
        <dbReference type="ChEBI" id="CHEBI:37565"/>
        <dbReference type="ChEBI" id="CHEBI:58805"/>
        <dbReference type="EC" id="2.7.7.65"/>
    </reaction>
</comment>
<evidence type="ECO:0000256" key="1">
    <source>
        <dbReference type="ARBA" id="ARBA00012528"/>
    </source>
</evidence>
<gene>
    <name evidence="5" type="ORF">BGCPKDLD_1887</name>
</gene>
<dbReference type="InterPro" id="IPR000160">
    <property type="entry name" value="GGDEF_dom"/>
</dbReference>
<proteinExistence type="predicted"/>
<dbReference type="Gene3D" id="3.30.70.270">
    <property type="match status" value="1"/>
</dbReference>
<feature type="domain" description="GGDEF" evidence="4">
    <location>
        <begin position="153"/>
        <end position="284"/>
    </location>
</feature>
<feature type="transmembrane region" description="Helical" evidence="3">
    <location>
        <begin position="52"/>
        <end position="79"/>
    </location>
</feature>
<comment type="caution">
    <text evidence="5">The sequence shown here is derived from an EMBL/GenBank/DDBJ whole genome shotgun (WGS) entry which is preliminary data.</text>
</comment>
<reference evidence="5" key="2">
    <citation type="submission" date="2021-08" db="EMBL/GenBank/DDBJ databases">
        <authorList>
            <person name="Tani A."/>
            <person name="Ola A."/>
            <person name="Ogura Y."/>
            <person name="Katsura K."/>
            <person name="Hayashi T."/>
        </authorList>
    </citation>
    <scope>NUCLEOTIDE SEQUENCE</scope>
    <source>
        <strain evidence="5">DSM 14458</strain>
    </source>
</reference>
<organism evidence="5 6">
    <name type="scientific">Methylorubrum suomiense</name>
    <dbReference type="NCBI Taxonomy" id="144191"/>
    <lineage>
        <taxon>Bacteria</taxon>
        <taxon>Pseudomonadati</taxon>
        <taxon>Pseudomonadota</taxon>
        <taxon>Alphaproteobacteria</taxon>
        <taxon>Hyphomicrobiales</taxon>
        <taxon>Methylobacteriaceae</taxon>
        <taxon>Methylorubrum</taxon>
    </lineage>
</organism>
<keyword evidence="3" id="KW-0472">Membrane</keyword>
<dbReference type="EC" id="2.7.7.65" evidence="1"/>
<dbReference type="PROSITE" id="PS50887">
    <property type="entry name" value="GGDEF"/>
    <property type="match status" value="1"/>
</dbReference>
<accession>A0ABQ4USJ5</accession>
<evidence type="ECO:0000313" key="5">
    <source>
        <dbReference type="EMBL" id="GJE75303.1"/>
    </source>
</evidence>
<protein>
    <recommendedName>
        <fullName evidence="1">diguanylate cyclase</fullName>
        <ecNumber evidence="1">2.7.7.65</ecNumber>
    </recommendedName>
</protein>
<dbReference type="PANTHER" id="PTHR45138:SF9">
    <property type="entry name" value="DIGUANYLATE CYCLASE DGCM-RELATED"/>
    <property type="match status" value="1"/>
</dbReference>
<feature type="transmembrane region" description="Helical" evidence="3">
    <location>
        <begin position="85"/>
        <end position="110"/>
    </location>
</feature>
<dbReference type="EMBL" id="BPRE01000005">
    <property type="protein sequence ID" value="GJE75303.1"/>
    <property type="molecule type" value="Genomic_DNA"/>
</dbReference>
<evidence type="ECO:0000256" key="3">
    <source>
        <dbReference type="SAM" id="Phobius"/>
    </source>
</evidence>
<evidence type="ECO:0000313" key="6">
    <source>
        <dbReference type="Proteomes" id="UP001055093"/>
    </source>
</evidence>
<dbReference type="Proteomes" id="UP001055093">
    <property type="component" value="Unassembled WGS sequence"/>
</dbReference>
<dbReference type="Pfam" id="PF00990">
    <property type="entry name" value="GGDEF"/>
    <property type="match status" value="1"/>
</dbReference>
<dbReference type="NCBIfam" id="TIGR00254">
    <property type="entry name" value="GGDEF"/>
    <property type="match status" value="1"/>
</dbReference>
<dbReference type="SUPFAM" id="SSF55073">
    <property type="entry name" value="Nucleotide cyclase"/>
    <property type="match status" value="1"/>
</dbReference>
<evidence type="ECO:0000256" key="2">
    <source>
        <dbReference type="ARBA" id="ARBA00034247"/>
    </source>
</evidence>
<name>A0ABQ4USJ5_9HYPH</name>
<feature type="transmembrane region" description="Helical" evidence="3">
    <location>
        <begin position="20"/>
        <end position="40"/>
    </location>
</feature>
<dbReference type="SMART" id="SM00267">
    <property type="entry name" value="GGDEF"/>
    <property type="match status" value="1"/>
</dbReference>
<dbReference type="InterPro" id="IPR029787">
    <property type="entry name" value="Nucleotide_cyclase"/>
</dbReference>
<reference evidence="5" key="1">
    <citation type="journal article" date="2021" name="Front. Microbiol.">
        <title>Comprehensive Comparative Genomics and Phenotyping of Methylobacterium Species.</title>
        <authorList>
            <person name="Alessa O."/>
            <person name="Ogura Y."/>
            <person name="Fujitani Y."/>
            <person name="Takami H."/>
            <person name="Hayashi T."/>
            <person name="Sahin N."/>
            <person name="Tani A."/>
        </authorList>
    </citation>
    <scope>NUCLEOTIDE SEQUENCE</scope>
    <source>
        <strain evidence="5">DSM 14458</strain>
    </source>
</reference>